<name>A0A7T8HHK4_CALRO</name>
<protein>
    <submittedName>
        <fullName evidence="2">Uncharacterized protein</fullName>
    </submittedName>
</protein>
<evidence type="ECO:0000313" key="3">
    <source>
        <dbReference type="Proteomes" id="UP000595437"/>
    </source>
</evidence>
<proteinExistence type="predicted"/>
<keyword evidence="3" id="KW-1185">Reference proteome</keyword>
<dbReference type="Proteomes" id="UP000595437">
    <property type="component" value="Chromosome 7"/>
</dbReference>
<accession>A0A7T8HHK4</accession>
<dbReference type="EMBL" id="CP045896">
    <property type="protein sequence ID" value="QQP50062.1"/>
    <property type="molecule type" value="Genomic_DNA"/>
</dbReference>
<feature type="region of interest" description="Disordered" evidence="1">
    <location>
        <begin position="1"/>
        <end position="31"/>
    </location>
</feature>
<dbReference type="AlphaFoldDB" id="A0A7T8HHK4"/>
<evidence type="ECO:0000256" key="1">
    <source>
        <dbReference type="SAM" id="MobiDB-lite"/>
    </source>
</evidence>
<reference evidence="3" key="1">
    <citation type="submission" date="2021-01" db="EMBL/GenBank/DDBJ databases">
        <title>Caligus Genome Assembly.</title>
        <authorList>
            <person name="Gallardo-Escarate C."/>
        </authorList>
    </citation>
    <scope>NUCLEOTIDE SEQUENCE [LARGE SCALE GENOMIC DNA]</scope>
</reference>
<sequence>MTPPGDRGLRGGITPHRGTSLKEQAFSPQRGGFKAVAMDTWKSFTPRRGRGARNLIGDFVSPSRGGP</sequence>
<gene>
    <name evidence="2" type="ORF">FKW44_010935</name>
</gene>
<organism evidence="2 3">
    <name type="scientific">Caligus rogercresseyi</name>
    <name type="common">Sea louse</name>
    <dbReference type="NCBI Taxonomy" id="217165"/>
    <lineage>
        <taxon>Eukaryota</taxon>
        <taxon>Metazoa</taxon>
        <taxon>Ecdysozoa</taxon>
        <taxon>Arthropoda</taxon>
        <taxon>Crustacea</taxon>
        <taxon>Multicrustacea</taxon>
        <taxon>Hexanauplia</taxon>
        <taxon>Copepoda</taxon>
        <taxon>Siphonostomatoida</taxon>
        <taxon>Caligidae</taxon>
        <taxon>Caligus</taxon>
    </lineage>
</organism>
<evidence type="ECO:0000313" key="2">
    <source>
        <dbReference type="EMBL" id="QQP50062.1"/>
    </source>
</evidence>